<evidence type="ECO:0000256" key="4">
    <source>
        <dbReference type="ARBA" id="ARBA00022490"/>
    </source>
</evidence>
<dbReference type="GO" id="GO:0005634">
    <property type="term" value="C:nucleus"/>
    <property type="evidence" value="ECO:0007669"/>
    <property type="project" value="UniProtKB-SubCell"/>
</dbReference>
<dbReference type="InterPro" id="IPR050590">
    <property type="entry name" value="Exosome_comp_Rrp42_subfam"/>
</dbReference>
<dbReference type="GO" id="GO:0003723">
    <property type="term" value="F:RNA binding"/>
    <property type="evidence" value="ECO:0007669"/>
    <property type="project" value="UniProtKB-KW"/>
</dbReference>
<dbReference type="SUPFAM" id="SSF54211">
    <property type="entry name" value="Ribosomal protein S5 domain 2-like"/>
    <property type="match status" value="1"/>
</dbReference>
<dbReference type="InterPro" id="IPR036345">
    <property type="entry name" value="ExoRNase_PH_dom2_sf"/>
</dbReference>
<dbReference type="PANTHER" id="PTHR11097:SF14">
    <property type="entry name" value="EXOSOME COMPLEX COMPONENT RRP45"/>
    <property type="match status" value="1"/>
</dbReference>
<accession>A0ABD3QJK2</accession>
<dbReference type="SUPFAM" id="SSF55666">
    <property type="entry name" value="Ribonuclease PH domain 2-like"/>
    <property type="match status" value="1"/>
</dbReference>
<evidence type="ECO:0000313" key="9">
    <source>
        <dbReference type="Proteomes" id="UP001530400"/>
    </source>
</evidence>
<evidence type="ECO:0000256" key="5">
    <source>
        <dbReference type="ARBA" id="ARBA00022884"/>
    </source>
</evidence>
<evidence type="ECO:0000256" key="6">
    <source>
        <dbReference type="SAM" id="MobiDB-lite"/>
    </source>
</evidence>
<evidence type="ECO:0000256" key="2">
    <source>
        <dbReference type="ARBA" id="ARBA00004496"/>
    </source>
</evidence>
<dbReference type="InterPro" id="IPR001247">
    <property type="entry name" value="ExoRNase_PH_dom1"/>
</dbReference>
<evidence type="ECO:0000256" key="1">
    <source>
        <dbReference type="ARBA" id="ARBA00004123"/>
    </source>
</evidence>
<comment type="similarity">
    <text evidence="3">Belongs to the RNase PH family.</text>
</comment>
<dbReference type="PANTHER" id="PTHR11097">
    <property type="entry name" value="EXOSOME COMPLEX EXONUCLEASE RIBOSOMAL RNA PROCESSING PROTEIN"/>
    <property type="match status" value="1"/>
</dbReference>
<dbReference type="AlphaFoldDB" id="A0ABD3QJK2"/>
<dbReference type="Pfam" id="PF01138">
    <property type="entry name" value="RNase_PH"/>
    <property type="match status" value="1"/>
</dbReference>
<keyword evidence="9" id="KW-1185">Reference proteome</keyword>
<dbReference type="CDD" id="cd11368">
    <property type="entry name" value="RNase_PH_RRP45"/>
    <property type="match status" value="1"/>
</dbReference>
<dbReference type="InterPro" id="IPR027408">
    <property type="entry name" value="PNPase/RNase_PH_dom_sf"/>
</dbReference>
<gene>
    <name evidence="8" type="ORF">ACHAWO_004689</name>
</gene>
<organism evidence="8 9">
    <name type="scientific">Cyclotella atomus</name>
    <dbReference type="NCBI Taxonomy" id="382360"/>
    <lineage>
        <taxon>Eukaryota</taxon>
        <taxon>Sar</taxon>
        <taxon>Stramenopiles</taxon>
        <taxon>Ochrophyta</taxon>
        <taxon>Bacillariophyta</taxon>
        <taxon>Coscinodiscophyceae</taxon>
        <taxon>Thalassiosirophycidae</taxon>
        <taxon>Stephanodiscales</taxon>
        <taxon>Stephanodiscaceae</taxon>
        <taxon>Cyclotella</taxon>
    </lineage>
</organism>
<dbReference type="InterPro" id="IPR033100">
    <property type="entry name" value="Rrp45"/>
</dbReference>
<evidence type="ECO:0000256" key="3">
    <source>
        <dbReference type="ARBA" id="ARBA00006678"/>
    </source>
</evidence>
<feature type="domain" description="Exoribonuclease phosphorolytic" evidence="7">
    <location>
        <begin position="40"/>
        <end position="195"/>
    </location>
</feature>
<keyword evidence="5" id="KW-0694">RNA-binding</keyword>
<sequence>MNYILPRPDSTTLSTPELHFLRTTALSSTPHRLSGRSPTESRPIRLSFSRSHNKAECTSQFGNTRASASVRGELIPPPNMDRPNDGQVKFNVDVGPMGVMGYDVVTPASNYNEGGGGGEGGGEAAYSQRLESNRLLRVLERTLLIGGSIDAEALCVQSGVWVWRLVVDVSLVCDAGNCLDACVLAVVAALRHFRLAQVDVMEDTSSGVAGEESFREMQIIDSDEKEPTPLPLHHTPVTATFALFSDKSGATSTVSSLIDPTDREELAADGIVTWSYNKYGEMCCLDFPGGCELSMVQLMSSSDLGKKRCIDICEMLETALMEAESKAHEERMERLKHNSKSLGIVTTISGCDDDDDAMNIDNEHSDSKAKDEEYRKLALDYASGHIAAAVKDRPLSFGSSKKPEASSLFHAFLHSVKKAQTVDEDMEIDALVSQDEQTAKHHDNVTQQKALDDISKLNAITQQQKATEPKPMVMLGEPNSSDEEENVVQLKSEFCSVDNDNTNNQSSISAAVVADQPQQETAAAPISSEQKQAKQMDAAEGEDVDDLAIAVKKKKSKKSKKKSN</sequence>
<dbReference type="EMBL" id="JALLPJ020000173">
    <property type="protein sequence ID" value="KAL3800011.1"/>
    <property type="molecule type" value="Genomic_DNA"/>
</dbReference>
<evidence type="ECO:0000313" key="8">
    <source>
        <dbReference type="EMBL" id="KAL3800011.1"/>
    </source>
</evidence>
<dbReference type="GO" id="GO:0005737">
    <property type="term" value="C:cytoplasm"/>
    <property type="evidence" value="ECO:0007669"/>
    <property type="project" value="UniProtKB-SubCell"/>
</dbReference>
<dbReference type="Proteomes" id="UP001530400">
    <property type="component" value="Unassembled WGS sequence"/>
</dbReference>
<reference evidence="8 9" key="1">
    <citation type="submission" date="2024-10" db="EMBL/GenBank/DDBJ databases">
        <title>Updated reference genomes for cyclostephanoid diatoms.</title>
        <authorList>
            <person name="Roberts W.R."/>
            <person name="Alverson A.J."/>
        </authorList>
    </citation>
    <scope>NUCLEOTIDE SEQUENCE [LARGE SCALE GENOMIC DNA]</scope>
    <source>
        <strain evidence="8 9">AJA010-31</strain>
    </source>
</reference>
<feature type="region of interest" description="Disordered" evidence="6">
    <location>
        <begin position="508"/>
        <end position="545"/>
    </location>
</feature>
<dbReference type="Gene3D" id="3.30.230.70">
    <property type="entry name" value="GHMP Kinase, N-terminal domain"/>
    <property type="match status" value="1"/>
</dbReference>
<comment type="subcellular location">
    <subcellularLocation>
        <location evidence="2">Cytoplasm</location>
    </subcellularLocation>
    <subcellularLocation>
        <location evidence="1">Nucleus</location>
    </subcellularLocation>
</comment>
<comment type="caution">
    <text evidence="8">The sequence shown here is derived from an EMBL/GenBank/DDBJ whole genome shotgun (WGS) entry which is preliminary data.</text>
</comment>
<protein>
    <recommendedName>
        <fullName evidence="7">Exoribonuclease phosphorolytic domain-containing protein</fullName>
    </recommendedName>
</protein>
<keyword evidence="4" id="KW-0963">Cytoplasm</keyword>
<dbReference type="InterPro" id="IPR020568">
    <property type="entry name" value="Ribosomal_Su5_D2-typ_SF"/>
</dbReference>
<evidence type="ECO:0000259" key="7">
    <source>
        <dbReference type="Pfam" id="PF01138"/>
    </source>
</evidence>
<name>A0ABD3QJK2_9STRA</name>
<proteinExistence type="inferred from homology"/>